<feature type="region of interest" description="Disordered" evidence="1">
    <location>
        <begin position="232"/>
        <end position="251"/>
    </location>
</feature>
<evidence type="ECO:0000256" key="1">
    <source>
        <dbReference type="SAM" id="MobiDB-lite"/>
    </source>
</evidence>
<evidence type="ECO:0008006" key="5">
    <source>
        <dbReference type="Google" id="ProtNLM"/>
    </source>
</evidence>
<comment type="caution">
    <text evidence="3">The sequence shown here is derived from an EMBL/GenBank/DDBJ whole genome shotgun (WGS) entry which is preliminary data.</text>
</comment>
<proteinExistence type="predicted"/>
<accession>A0A9X0HNX7</accession>
<feature type="signal peptide" evidence="2">
    <location>
        <begin position="1"/>
        <end position="23"/>
    </location>
</feature>
<organism evidence="3 4">
    <name type="scientific">Solirubrum puertoriconensis</name>
    <dbReference type="NCBI Taxonomy" id="1751427"/>
    <lineage>
        <taxon>Bacteria</taxon>
        <taxon>Pseudomonadati</taxon>
        <taxon>Bacteroidota</taxon>
        <taxon>Cytophagia</taxon>
        <taxon>Cytophagales</taxon>
    </lineage>
</organism>
<dbReference type="EMBL" id="LNAL01000003">
    <property type="protein sequence ID" value="KUG09409.1"/>
    <property type="molecule type" value="Genomic_DNA"/>
</dbReference>
<reference evidence="3 4" key="1">
    <citation type="submission" date="2015-11" db="EMBL/GenBank/DDBJ databases">
        <title>Solirubrum puertoriconensis gen. nov. an environmental bacteria isolated in Puerto Rico.</title>
        <authorList>
            <person name="Cuebas-Irizarry M.F."/>
            <person name="Montalvo-Rodriguez R."/>
        </authorList>
    </citation>
    <scope>NUCLEOTIDE SEQUENCE [LARGE SCALE GENOMIC DNA]</scope>
    <source>
        <strain evidence="3 4">MC1A</strain>
    </source>
</reference>
<gene>
    <name evidence="3" type="ORF">ASU33_16910</name>
</gene>
<dbReference type="AlphaFoldDB" id="A0A9X0HNX7"/>
<dbReference type="Proteomes" id="UP000054223">
    <property type="component" value="Unassembled WGS sequence"/>
</dbReference>
<keyword evidence="4" id="KW-1185">Reference proteome</keyword>
<name>A0A9X0HNX7_SOLP1</name>
<protein>
    <recommendedName>
        <fullName evidence="5">Carboxypeptidase-like regulatory domain-containing protein</fullName>
    </recommendedName>
</protein>
<evidence type="ECO:0000313" key="3">
    <source>
        <dbReference type="EMBL" id="KUG09409.1"/>
    </source>
</evidence>
<dbReference type="Pfam" id="PF13715">
    <property type="entry name" value="CarbopepD_reg_2"/>
    <property type="match status" value="1"/>
</dbReference>
<feature type="chain" id="PRO_5040886829" description="Carboxypeptidase-like regulatory domain-containing protein" evidence="2">
    <location>
        <begin position="24"/>
        <end position="251"/>
    </location>
</feature>
<feature type="region of interest" description="Disordered" evidence="1">
    <location>
        <begin position="132"/>
        <end position="159"/>
    </location>
</feature>
<keyword evidence="2" id="KW-0732">Signal</keyword>
<dbReference type="SUPFAM" id="SSF49464">
    <property type="entry name" value="Carboxypeptidase regulatory domain-like"/>
    <property type="match status" value="1"/>
</dbReference>
<evidence type="ECO:0000256" key="2">
    <source>
        <dbReference type="SAM" id="SignalP"/>
    </source>
</evidence>
<dbReference type="InterPro" id="IPR008969">
    <property type="entry name" value="CarboxyPept-like_regulatory"/>
</dbReference>
<sequence length="251" mass="27697">MISPWWLALAAVLCLWAAVPATAQTQVRVTGSISDKDTRQDIPGAAVINLRTRRGVVADEQGSFNLIAQSTDTLEFRAIGYASYRMPLGGTGLSQLIVQVKLQRTSVQLTGVTIREGRPDDATINKALRNIRRSTPPPNAVKRPPKPKPLFPVDSTAPKAPVPTLASPISFLYDQFSREGDQRRKMEEIQAQKQYNDELARRRAYNRLFRVNKGYEVEGDSAYVPISVPRTLPALPTQPVQPPAGSLSPKR</sequence>
<evidence type="ECO:0000313" key="4">
    <source>
        <dbReference type="Proteomes" id="UP000054223"/>
    </source>
</evidence>